<reference evidence="1" key="1">
    <citation type="submission" date="2019-08" db="EMBL/GenBank/DDBJ databases">
        <authorList>
            <person name="Kucharzyk K."/>
            <person name="Murdoch R.W."/>
            <person name="Higgins S."/>
            <person name="Loffler F."/>
        </authorList>
    </citation>
    <scope>NUCLEOTIDE SEQUENCE</scope>
</reference>
<dbReference type="AlphaFoldDB" id="A0A645IF72"/>
<gene>
    <name evidence="1" type="ORF">SDC9_197561</name>
</gene>
<dbReference type="EMBL" id="VSSQ01113647">
    <property type="protein sequence ID" value="MPN49937.1"/>
    <property type="molecule type" value="Genomic_DNA"/>
</dbReference>
<evidence type="ECO:0000313" key="1">
    <source>
        <dbReference type="EMBL" id="MPN49937.1"/>
    </source>
</evidence>
<accession>A0A645IF72</accession>
<sequence length="81" mass="8999">MDAITQCPIGFGRKNKMGTAEKMMQWQKDHAVFAQAAAKLPAEELEGKFIIGELHHSPAPEYTAEYEKLVARLQQQKGGQA</sequence>
<protein>
    <recommendedName>
        <fullName evidence="2">2-oxoglutarate synthase</fullName>
    </recommendedName>
</protein>
<organism evidence="1">
    <name type="scientific">bioreactor metagenome</name>
    <dbReference type="NCBI Taxonomy" id="1076179"/>
    <lineage>
        <taxon>unclassified sequences</taxon>
        <taxon>metagenomes</taxon>
        <taxon>ecological metagenomes</taxon>
    </lineage>
</organism>
<comment type="caution">
    <text evidence="1">The sequence shown here is derived from an EMBL/GenBank/DDBJ whole genome shotgun (WGS) entry which is preliminary data.</text>
</comment>
<evidence type="ECO:0008006" key="2">
    <source>
        <dbReference type="Google" id="ProtNLM"/>
    </source>
</evidence>
<name>A0A645IF72_9ZZZZ</name>
<proteinExistence type="predicted"/>